<dbReference type="InterPro" id="IPR008920">
    <property type="entry name" value="TF_FadR/GntR_C"/>
</dbReference>
<dbReference type="eggNOG" id="COG2186">
    <property type="taxonomic scope" value="Bacteria"/>
</dbReference>
<dbReference type="InterPro" id="IPR011711">
    <property type="entry name" value="GntR_C"/>
</dbReference>
<dbReference type="Gene3D" id="1.10.10.10">
    <property type="entry name" value="Winged helix-like DNA-binding domain superfamily/Winged helix DNA-binding domain"/>
    <property type="match status" value="1"/>
</dbReference>
<keyword evidence="1" id="KW-0805">Transcription regulation</keyword>
<gene>
    <name evidence="5" type="ORF">A1QC_12755</name>
</gene>
<dbReference type="GO" id="GO:0003700">
    <property type="term" value="F:DNA-binding transcription factor activity"/>
    <property type="evidence" value="ECO:0007669"/>
    <property type="project" value="InterPro"/>
</dbReference>
<dbReference type="PANTHER" id="PTHR43537:SF44">
    <property type="entry name" value="GNTR FAMILY REGULATORY PROTEIN"/>
    <property type="match status" value="1"/>
</dbReference>
<dbReference type="EMBL" id="AJYK02000097">
    <property type="protein sequence ID" value="OEF23170.1"/>
    <property type="molecule type" value="Genomic_DNA"/>
</dbReference>
<evidence type="ECO:0000256" key="2">
    <source>
        <dbReference type="ARBA" id="ARBA00023125"/>
    </source>
</evidence>
<dbReference type="InterPro" id="IPR036390">
    <property type="entry name" value="WH_DNA-bd_sf"/>
</dbReference>
<organism evidence="5 6">
    <name type="scientific">Vibrio rumoiensis 1S-45</name>
    <dbReference type="NCBI Taxonomy" id="1188252"/>
    <lineage>
        <taxon>Bacteria</taxon>
        <taxon>Pseudomonadati</taxon>
        <taxon>Pseudomonadota</taxon>
        <taxon>Gammaproteobacteria</taxon>
        <taxon>Vibrionales</taxon>
        <taxon>Vibrionaceae</taxon>
        <taxon>Vibrio</taxon>
    </lineage>
</organism>
<dbReference type="RefSeq" id="WP_017023931.1">
    <property type="nucleotide sequence ID" value="NZ_AJYK02000097.1"/>
</dbReference>
<dbReference type="PROSITE" id="PS50949">
    <property type="entry name" value="HTH_GNTR"/>
    <property type="match status" value="1"/>
</dbReference>
<evidence type="ECO:0000313" key="6">
    <source>
        <dbReference type="Proteomes" id="UP000094070"/>
    </source>
</evidence>
<accession>A0A1E5DZ96</accession>
<dbReference type="AlphaFoldDB" id="A0A1E5DZ96"/>
<keyword evidence="2" id="KW-0238">DNA-binding</keyword>
<dbReference type="Pfam" id="PF07729">
    <property type="entry name" value="FCD"/>
    <property type="match status" value="1"/>
</dbReference>
<dbReference type="PRINTS" id="PR00035">
    <property type="entry name" value="HTHGNTR"/>
</dbReference>
<evidence type="ECO:0000259" key="4">
    <source>
        <dbReference type="PROSITE" id="PS50949"/>
    </source>
</evidence>
<keyword evidence="3" id="KW-0804">Transcription</keyword>
<protein>
    <submittedName>
        <fullName evidence="5">GntR family transcriptional regulator</fullName>
    </submittedName>
</protein>
<keyword evidence="6" id="KW-1185">Reference proteome</keyword>
<evidence type="ECO:0000256" key="1">
    <source>
        <dbReference type="ARBA" id="ARBA00023015"/>
    </source>
</evidence>
<feature type="domain" description="HTH gntR-type" evidence="4">
    <location>
        <begin position="13"/>
        <end position="81"/>
    </location>
</feature>
<sequence>MSEDTFCFTPMTYRLNVYIAQQIATQIISGQLPVGSKLPNELDLCKTFGVSRTALRESIKLLSSKGLISSKPKVGTFVQPRKYWQFLDKQLLEWLKDGEDPQHFLEQFLGLRKSIEPAACAFSALFATEEQRANLTAHFNDMEEASKIQDADAWTHADLSFHSLIFQSTSNDFFTPFGNVLTTVYQCFFNHSSVRGHFCIKEHRAVYQAIMDKDPDAARLASNILLKNNHELLSLNPA</sequence>
<comment type="caution">
    <text evidence="5">The sequence shown here is derived from an EMBL/GenBank/DDBJ whole genome shotgun (WGS) entry which is preliminary data.</text>
</comment>
<proteinExistence type="predicted"/>
<dbReference type="STRING" id="1188252.A1QC_12755"/>
<dbReference type="Gene3D" id="1.20.120.530">
    <property type="entry name" value="GntR ligand-binding domain-like"/>
    <property type="match status" value="1"/>
</dbReference>
<dbReference type="SMART" id="SM00345">
    <property type="entry name" value="HTH_GNTR"/>
    <property type="match status" value="1"/>
</dbReference>
<dbReference type="PANTHER" id="PTHR43537">
    <property type="entry name" value="TRANSCRIPTIONAL REGULATOR, GNTR FAMILY"/>
    <property type="match status" value="1"/>
</dbReference>
<dbReference type="SUPFAM" id="SSF48008">
    <property type="entry name" value="GntR ligand-binding domain-like"/>
    <property type="match status" value="1"/>
</dbReference>
<dbReference type="Pfam" id="PF00392">
    <property type="entry name" value="GntR"/>
    <property type="match status" value="1"/>
</dbReference>
<reference evidence="5 6" key="1">
    <citation type="journal article" date="2012" name="Science">
        <title>Ecological populations of bacteria act as socially cohesive units of antibiotic production and resistance.</title>
        <authorList>
            <person name="Cordero O.X."/>
            <person name="Wildschutte H."/>
            <person name="Kirkup B."/>
            <person name="Proehl S."/>
            <person name="Ngo L."/>
            <person name="Hussain F."/>
            <person name="Le Roux F."/>
            <person name="Mincer T."/>
            <person name="Polz M.F."/>
        </authorList>
    </citation>
    <scope>NUCLEOTIDE SEQUENCE [LARGE SCALE GENOMIC DNA]</scope>
    <source>
        <strain evidence="5 6">1S-45</strain>
    </source>
</reference>
<dbReference type="CDD" id="cd07377">
    <property type="entry name" value="WHTH_GntR"/>
    <property type="match status" value="1"/>
</dbReference>
<dbReference type="GO" id="GO:0003677">
    <property type="term" value="F:DNA binding"/>
    <property type="evidence" value="ECO:0007669"/>
    <property type="project" value="UniProtKB-KW"/>
</dbReference>
<name>A0A1E5DZ96_9VIBR</name>
<dbReference type="Proteomes" id="UP000094070">
    <property type="component" value="Unassembled WGS sequence"/>
</dbReference>
<evidence type="ECO:0000256" key="3">
    <source>
        <dbReference type="ARBA" id="ARBA00023163"/>
    </source>
</evidence>
<dbReference type="SMART" id="SM00895">
    <property type="entry name" value="FCD"/>
    <property type="match status" value="1"/>
</dbReference>
<dbReference type="SUPFAM" id="SSF46785">
    <property type="entry name" value="Winged helix' DNA-binding domain"/>
    <property type="match status" value="1"/>
</dbReference>
<evidence type="ECO:0000313" key="5">
    <source>
        <dbReference type="EMBL" id="OEF23170.1"/>
    </source>
</evidence>
<dbReference type="InterPro" id="IPR000524">
    <property type="entry name" value="Tscrpt_reg_HTH_GntR"/>
</dbReference>
<dbReference type="InterPro" id="IPR036388">
    <property type="entry name" value="WH-like_DNA-bd_sf"/>
</dbReference>